<dbReference type="InterPro" id="IPR001173">
    <property type="entry name" value="Glyco_trans_2-like"/>
</dbReference>
<dbReference type="RefSeq" id="WP_306709811.1">
    <property type="nucleotide sequence ID" value="NZ_JAUJFI010000136.1"/>
</dbReference>
<organism evidence="3 4">
    <name type="scientific">Azospirillum isscasi</name>
    <dbReference type="NCBI Taxonomy" id="3053926"/>
    <lineage>
        <taxon>Bacteria</taxon>
        <taxon>Pseudomonadati</taxon>
        <taxon>Pseudomonadota</taxon>
        <taxon>Alphaproteobacteria</taxon>
        <taxon>Rhodospirillales</taxon>
        <taxon>Azospirillaceae</taxon>
        <taxon>Azospirillum</taxon>
    </lineage>
</organism>
<keyword evidence="1" id="KW-0472">Membrane</keyword>
<comment type="caution">
    <text evidence="3">The sequence shown here is derived from an EMBL/GenBank/DDBJ whole genome shotgun (WGS) entry which is preliminary data.</text>
</comment>
<dbReference type="Pfam" id="PF00535">
    <property type="entry name" value="Glycos_transf_2"/>
    <property type="match status" value="1"/>
</dbReference>
<accession>A0ABU0WM81</accession>
<name>A0ABU0WM81_9PROT</name>
<keyword evidence="4" id="KW-1185">Reference proteome</keyword>
<evidence type="ECO:0000313" key="4">
    <source>
        <dbReference type="Proteomes" id="UP001227317"/>
    </source>
</evidence>
<proteinExistence type="predicted"/>
<evidence type="ECO:0000313" key="3">
    <source>
        <dbReference type="EMBL" id="MDQ2105344.1"/>
    </source>
</evidence>
<evidence type="ECO:0000256" key="1">
    <source>
        <dbReference type="SAM" id="Phobius"/>
    </source>
</evidence>
<gene>
    <name evidence="3" type="ORF">QSG27_21780</name>
</gene>
<dbReference type="InterPro" id="IPR050256">
    <property type="entry name" value="Glycosyltransferase_2"/>
</dbReference>
<dbReference type="Proteomes" id="UP001227317">
    <property type="component" value="Unassembled WGS sequence"/>
</dbReference>
<feature type="domain" description="Glycosyltransferase 2-like" evidence="2">
    <location>
        <begin position="5"/>
        <end position="171"/>
    </location>
</feature>
<dbReference type="CDD" id="cd04179">
    <property type="entry name" value="DPM_DPG-synthase_like"/>
    <property type="match status" value="1"/>
</dbReference>
<dbReference type="EMBL" id="JAUJFI010000136">
    <property type="protein sequence ID" value="MDQ2105344.1"/>
    <property type="molecule type" value="Genomic_DNA"/>
</dbReference>
<dbReference type="SUPFAM" id="SSF53448">
    <property type="entry name" value="Nucleotide-diphospho-sugar transferases"/>
    <property type="match status" value="1"/>
</dbReference>
<keyword evidence="1" id="KW-0812">Transmembrane</keyword>
<dbReference type="InterPro" id="IPR029044">
    <property type="entry name" value="Nucleotide-diphossugar_trans"/>
</dbReference>
<evidence type="ECO:0000259" key="2">
    <source>
        <dbReference type="Pfam" id="PF00535"/>
    </source>
</evidence>
<protein>
    <submittedName>
        <fullName evidence="3">Glycosyltransferase family 2 protein</fullName>
    </submittedName>
</protein>
<dbReference type="PANTHER" id="PTHR48090">
    <property type="entry name" value="UNDECAPRENYL-PHOSPHATE 4-DEOXY-4-FORMAMIDO-L-ARABINOSE TRANSFERASE-RELATED"/>
    <property type="match status" value="1"/>
</dbReference>
<feature type="transmembrane region" description="Helical" evidence="1">
    <location>
        <begin position="227"/>
        <end position="245"/>
    </location>
</feature>
<sequence length="275" mass="31100">MMIYVLLPAYNEEGSLEPLFRRIHAFMSAHGHTYRLLVCNDGSRDGTAVRLKELSAHYPLETIEHKINRGLGETCRDLMERAAELAVKGDVIVRMDCDDTHNPDVIASMLDKLEQGCDVVIASRFQPGGGQEGVGRYRAVVSRAANLFMGLFFPLPGVREYSCGFRAYRAETIARAIRFYGNDFIQLKGLGFTCTLEKLLKLKLLGARFSEVPFVLRYDRKVSPSKMITSITTLGYLIMTLLYYWPFGGWRRAYQNKVRHFIEREDAAVSGKVPG</sequence>
<keyword evidence="1" id="KW-1133">Transmembrane helix</keyword>
<reference evidence="3 4" key="1">
    <citation type="submission" date="2023-06" db="EMBL/GenBank/DDBJ databases">
        <title>Azospirillum isscasensis sp.nov, a bacterium isolated from rhizosphere soil of rice.</title>
        <authorList>
            <person name="Wang H."/>
        </authorList>
    </citation>
    <scope>NUCLEOTIDE SEQUENCE [LARGE SCALE GENOMIC DNA]</scope>
    <source>
        <strain evidence="3 4">C340-1</strain>
    </source>
</reference>
<dbReference type="Gene3D" id="3.90.550.10">
    <property type="entry name" value="Spore Coat Polysaccharide Biosynthesis Protein SpsA, Chain A"/>
    <property type="match status" value="1"/>
</dbReference>